<organism evidence="2 3">
    <name type="scientific">Roseateles depolymerans</name>
    <dbReference type="NCBI Taxonomy" id="76731"/>
    <lineage>
        <taxon>Bacteria</taxon>
        <taxon>Pseudomonadati</taxon>
        <taxon>Pseudomonadota</taxon>
        <taxon>Betaproteobacteria</taxon>
        <taxon>Burkholderiales</taxon>
        <taxon>Sphaerotilaceae</taxon>
        <taxon>Roseateles</taxon>
    </lineage>
</organism>
<accession>A0A2W5DQ75</accession>
<name>A0A2W5DQ75_9BURK</name>
<keyword evidence="1" id="KW-1133">Transmembrane helix</keyword>
<protein>
    <submittedName>
        <fullName evidence="2">Uncharacterized protein</fullName>
    </submittedName>
</protein>
<gene>
    <name evidence="2" type="ORF">DI603_13965</name>
</gene>
<proteinExistence type="predicted"/>
<evidence type="ECO:0000313" key="2">
    <source>
        <dbReference type="EMBL" id="PZP30630.1"/>
    </source>
</evidence>
<comment type="caution">
    <text evidence="2">The sequence shown here is derived from an EMBL/GenBank/DDBJ whole genome shotgun (WGS) entry which is preliminary data.</text>
</comment>
<evidence type="ECO:0000256" key="1">
    <source>
        <dbReference type="SAM" id="Phobius"/>
    </source>
</evidence>
<keyword evidence="1" id="KW-0472">Membrane</keyword>
<reference evidence="2 3" key="1">
    <citation type="submission" date="2017-08" db="EMBL/GenBank/DDBJ databases">
        <title>Infants hospitalized years apart are colonized by the same room-sourced microbial strains.</title>
        <authorList>
            <person name="Brooks B."/>
            <person name="Olm M.R."/>
            <person name="Firek B.A."/>
            <person name="Baker R."/>
            <person name="Thomas B.C."/>
            <person name="Morowitz M.J."/>
            <person name="Banfield J.F."/>
        </authorList>
    </citation>
    <scope>NUCLEOTIDE SEQUENCE [LARGE SCALE GENOMIC DNA]</scope>
    <source>
        <strain evidence="2">S2_012_000_R2_81</strain>
    </source>
</reference>
<feature type="transmembrane region" description="Helical" evidence="1">
    <location>
        <begin position="12"/>
        <end position="33"/>
    </location>
</feature>
<dbReference type="EMBL" id="QFOD01000013">
    <property type="protein sequence ID" value="PZP30630.1"/>
    <property type="molecule type" value="Genomic_DNA"/>
</dbReference>
<keyword evidence="1" id="KW-0812">Transmembrane</keyword>
<dbReference type="AlphaFoldDB" id="A0A2W5DQ75"/>
<dbReference type="Proteomes" id="UP000249633">
    <property type="component" value="Unassembled WGS sequence"/>
</dbReference>
<evidence type="ECO:0000313" key="3">
    <source>
        <dbReference type="Proteomes" id="UP000249633"/>
    </source>
</evidence>
<sequence length="95" mass="9972">MNRISTTSHRSFLHAISAATLVAMLAMTGAVWLTVVTPTEPDAGIVRLERVVITGQRSPAADEVAQLPRVVIEGRRDAAADGAQLASACTASRDC</sequence>